<dbReference type="GO" id="GO:0003677">
    <property type="term" value="F:DNA binding"/>
    <property type="evidence" value="ECO:0007669"/>
    <property type="project" value="InterPro"/>
</dbReference>
<evidence type="ECO:0000313" key="6">
    <source>
        <dbReference type="Proteomes" id="UP000283077"/>
    </source>
</evidence>
<dbReference type="InterPro" id="IPR046947">
    <property type="entry name" value="LytR-like"/>
</dbReference>
<name>A0A437R1K0_9GAMM</name>
<keyword evidence="6" id="KW-1185">Reference proteome</keyword>
<dbReference type="Proteomes" id="UP000283077">
    <property type="component" value="Unassembled WGS sequence"/>
</dbReference>
<dbReference type="RefSeq" id="WP_127698139.1">
    <property type="nucleotide sequence ID" value="NZ_SACS01000004.1"/>
</dbReference>
<dbReference type="Gene3D" id="3.40.50.2300">
    <property type="match status" value="1"/>
</dbReference>
<dbReference type="OrthoDB" id="236568at2"/>
<dbReference type="PANTHER" id="PTHR37299:SF1">
    <property type="entry name" value="STAGE 0 SPORULATION PROTEIN A HOMOLOG"/>
    <property type="match status" value="1"/>
</dbReference>
<reference evidence="5 6" key="1">
    <citation type="submission" date="2019-01" db="EMBL/GenBank/DDBJ databases">
        <authorList>
            <person name="Chen W.-M."/>
        </authorList>
    </citation>
    <scope>NUCLEOTIDE SEQUENCE [LARGE SCALE GENOMIC DNA]</scope>
    <source>
        <strain evidence="5 6">KYPC3</strain>
    </source>
</reference>
<feature type="modified residue" description="4-aspartylphosphate" evidence="2">
    <location>
        <position position="54"/>
    </location>
</feature>
<evidence type="ECO:0000259" key="4">
    <source>
        <dbReference type="PROSITE" id="PS50930"/>
    </source>
</evidence>
<organism evidence="5 6">
    <name type="scientific">Rheinheimera riviphila</name>
    <dbReference type="NCBI Taxonomy" id="1834037"/>
    <lineage>
        <taxon>Bacteria</taxon>
        <taxon>Pseudomonadati</taxon>
        <taxon>Pseudomonadota</taxon>
        <taxon>Gammaproteobacteria</taxon>
        <taxon>Chromatiales</taxon>
        <taxon>Chromatiaceae</taxon>
        <taxon>Rheinheimera</taxon>
    </lineage>
</organism>
<dbReference type="SMART" id="SM00448">
    <property type="entry name" value="REC"/>
    <property type="match status" value="1"/>
</dbReference>
<keyword evidence="1" id="KW-0902">Two-component regulatory system</keyword>
<gene>
    <name evidence="5" type="ORF">EOE67_06040</name>
</gene>
<dbReference type="Pfam" id="PF04397">
    <property type="entry name" value="LytTR"/>
    <property type="match status" value="1"/>
</dbReference>
<dbReference type="EMBL" id="SACS01000004">
    <property type="protein sequence ID" value="RVU40602.1"/>
    <property type="molecule type" value="Genomic_DNA"/>
</dbReference>
<dbReference type="Pfam" id="PF00072">
    <property type="entry name" value="Response_reg"/>
    <property type="match status" value="1"/>
</dbReference>
<dbReference type="AlphaFoldDB" id="A0A437R1K0"/>
<accession>A0A437R1K0</accession>
<proteinExistence type="predicted"/>
<evidence type="ECO:0000256" key="1">
    <source>
        <dbReference type="ARBA" id="ARBA00023012"/>
    </source>
</evidence>
<dbReference type="PANTHER" id="PTHR37299">
    <property type="entry name" value="TRANSCRIPTIONAL REGULATOR-RELATED"/>
    <property type="match status" value="1"/>
</dbReference>
<dbReference type="PROSITE" id="PS50110">
    <property type="entry name" value="RESPONSE_REGULATORY"/>
    <property type="match status" value="1"/>
</dbReference>
<feature type="domain" description="HTH LytTR-type" evidence="4">
    <location>
        <begin position="157"/>
        <end position="252"/>
    </location>
</feature>
<comment type="caution">
    <text evidence="5">The sequence shown here is derived from an EMBL/GenBank/DDBJ whole genome shotgun (WGS) entry which is preliminary data.</text>
</comment>
<evidence type="ECO:0000313" key="5">
    <source>
        <dbReference type="EMBL" id="RVU40602.1"/>
    </source>
</evidence>
<keyword evidence="2" id="KW-0597">Phosphoprotein</keyword>
<dbReference type="PROSITE" id="PS50930">
    <property type="entry name" value="HTH_LYTTR"/>
    <property type="match status" value="1"/>
</dbReference>
<feature type="domain" description="Response regulatory" evidence="3">
    <location>
        <begin position="3"/>
        <end position="114"/>
    </location>
</feature>
<dbReference type="InterPro" id="IPR011006">
    <property type="entry name" value="CheY-like_superfamily"/>
</dbReference>
<dbReference type="Gene3D" id="2.40.50.1020">
    <property type="entry name" value="LytTr DNA-binding domain"/>
    <property type="match status" value="1"/>
</dbReference>
<evidence type="ECO:0000256" key="2">
    <source>
        <dbReference type="PROSITE-ProRule" id="PRU00169"/>
    </source>
</evidence>
<sequence>MIKTLIVDDERLARAELKRLLSVHPTIEIVGEAASAAEARELLDKLDVDLVFLDIQMPEVSGLELAASLHSSLQFVFCTAFNSFALDAFALNALDYLVKPLDPARLAKTLQRYRPLELPEQNQLQQASAPTQSAAIPENYLPDQHGLLLKFGELNRIVRLNEISRFESIGNHTAVYTSFGKTYLHSSLSKIESRLDPQFFFKASRADIVRLDAIKQLEPGIGSGTMLAILKDGAEIEVSRRQMQSLKQTFGTF</sequence>
<dbReference type="SUPFAM" id="SSF52172">
    <property type="entry name" value="CheY-like"/>
    <property type="match status" value="1"/>
</dbReference>
<dbReference type="GO" id="GO:0000156">
    <property type="term" value="F:phosphorelay response regulator activity"/>
    <property type="evidence" value="ECO:0007669"/>
    <property type="project" value="InterPro"/>
</dbReference>
<dbReference type="SMART" id="SM00850">
    <property type="entry name" value="LytTR"/>
    <property type="match status" value="1"/>
</dbReference>
<protein>
    <submittedName>
        <fullName evidence="5">Response regulator transcription factor</fullName>
    </submittedName>
</protein>
<evidence type="ECO:0000259" key="3">
    <source>
        <dbReference type="PROSITE" id="PS50110"/>
    </source>
</evidence>
<dbReference type="InterPro" id="IPR001789">
    <property type="entry name" value="Sig_transdc_resp-reg_receiver"/>
</dbReference>
<dbReference type="InterPro" id="IPR007492">
    <property type="entry name" value="LytTR_DNA-bd_dom"/>
</dbReference>